<dbReference type="OrthoDB" id="8913764at2"/>
<gene>
    <name evidence="1" type="ordered locus">Galf_2757</name>
</gene>
<evidence type="ECO:0000313" key="1">
    <source>
        <dbReference type="EMBL" id="ADL56752.1"/>
    </source>
</evidence>
<name>D9SDF4_GALCS</name>
<dbReference type="RefSeq" id="WP_013294654.1">
    <property type="nucleotide sequence ID" value="NC_014394.1"/>
</dbReference>
<evidence type="ECO:0008006" key="3">
    <source>
        <dbReference type="Google" id="ProtNLM"/>
    </source>
</evidence>
<protein>
    <recommendedName>
        <fullName evidence="3">Integrase family protein</fullName>
    </recommendedName>
</protein>
<dbReference type="KEGG" id="gca:Galf_2757"/>
<dbReference type="AlphaFoldDB" id="D9SDF4"/>
<reference evidence="1 2" key="1">
    <citation type="submission" date="2010-08" db="EMBL/GenBank/DDBJ databases">
        <title>Complete sequence of Gallionella capsiferriformans ES-2.</title>
        <authorList>
            <consortium name="US DOE Joint Genome Institute"/>
            <person name="Lucas S."/>
            <person name="Copeland A."/>
            <person name="Lapidus A."/>
            <person name="Cheng J.-F."/>
            <person name="Bruce D."/>
            <person name="Goodwin L."/>
            <person name="Pitluck S."/>
            <person name="Chertkov O."/>
            <person name="Davenport K.W."/>
            <person name="Detter J.C."/>
            <person name="Han C."/>
            <person name="Tapia R."/>
            <person name="Land M."/>
            <person name="Hauser L."/>
            <person name="Chang Y.-J."/>
            <person name="Jeffries C."/>
            <person name="Kyrpides N."/>
            <person name="Ivanova N."/>
            <person name="Mikhailova N."/>
            <person name="Shelobolina E.S."/>
            <person name="Picardal F."/>
            <person name="Roden E."/>
            <person name="Emerson D."/>
            <person name="Woyke T."/>
        </authorList>
    </citation>
    <scope>NUCLEOTIDE SEQUENCE [LARGE SCALE GENOMIC DNA]</scope>
    <source>
        <strain evidence="1 2">ES-2</strain>
    </source>
</reference>
<dbReference type="HOGENOM" id="CLU_434673_0_0_4"/>
<dbReference type="eggNOG" id="COG2919">
    <property type="taxonomic scope" value="Bacteria"/>
</dbReference>
<dbReference type="STRING" id="395494.Galf_2757"/>
<dbReference type="GO" id="GO:0003677">
    <property type="term" value="F:DNA binding"/>
    <property type="evidence" value="ECO:0007669"/>
    <property type="project" value="InterPro"/>
</dbReference>
<proteinExistence type="predicted"/>
<dbReference type="EMBL" id="CP002159">
    <property type="protein sequence ID" value="ADL56752.1"/>
    <property type="molecule type" value="Genomic_DNA"/>
</dbReference>
<accession>D9SDF4</accession>
<dbReference type="SUPFAM" id="SSF56349">
    <property type="entry name" value="DNA breaking-rejoining enzymes"/>
    <property type="match status" value="1"/>
</dbReference>
<dbReference type="Proteomes" id="UP000001235">
    <property type="component" value="Chromosome"/>
</dbReference>
<organism evidence="1 2">
    <name type="scientific">Gallionella capsiferriformans (strain ES-2)</name>
    <name type="common">Gallionella ferruginea capsiferriformans (strain ES-2)</name>
    <dbReference type="NCBI Taxonomy" id="395494"/>
    <lineage>
        <taxon>Bacteria</taxon>
        <taxon>Pseudomonadati</taxon>
        <taxon>Pseudomonadota</taxon>
        <taxon>Betaproteobacteria</taxon>
        <taxon>Nitrosomonadales</taxon>
        <taxon>Gallionellaceae</taxon>
        <taxon>Gallionella</taxon>
    </lineage>
</organism>
<dbReference type="InterPro" id="IPR011010">
    <property type="entry name" value="DNA_brk_join_enz"/>
</dbReference>
<keyword evidence="2" id="KW-1185">Reference proteome</keyword>
<evidence type="ECO:0000313" key="2">
    <source>
        <dbReference type="Proteomes" id="UP000001235"/>
    </source>
</evidence>
<sequence length="686" mass="78488">MSIRNIKKDHLKEHASVELVTPVDLPPLPNHEDPLKFWTQHETENMLVDLTVFAKGELTRQRKGGSWVGSFTGRPQLILQMAPAIEKVTFGYVKGSVRQLINSMRCWWRLLDTVEQAATMVGQNMDRVEDVRLLSRVHLEFVHRSGMRTEMYYPFYRIVNATLKLHNSSGLHWHPPENPDPKRYLPPEDQVKSLRIALKQEWEKVRQCWAQSDLVCANGFKPQTEKESTIQKHWQHFVKIQESSGRALPTTDELREGKGKGVFLKSTGMGILKMRNIIFPSRWEVETAFHLCLANTGWNPAVLSSLDACNGYEDFLQDHPRDPDSYLLKGTKVRAGGKEQLVKGLWKTKAGPGFIIKTWLERVAPLREQLKTMLVTEKIRYSQMVNEGASADELTCQLNKIQKIEMGCRSVWLYVSQRGGIEWLRPNSSVGVRLNGKPVTYMAKLIDQINRERAILSEAPISVVAPSDFRDLFALYVWRRTGGNILTLMHTLNHAHLRTTQGYTENNILNAERDSQARTFLDHLFDELDKGRVDITILAHLQRHGAVSKEMEQRLTEFRAHQRSRMGMACKDPFHPPAGIQPESKKNRMCGSQRCLLCKSHAVILPESMTGIAMRVEELNTMRDVLPVGIWLESRFPEELRNGIDILRLFSPDEVLEARTHWAQAIDNGSHYIPGLHIINNLSEAT</sequence>